<proteinExistence type="predicted"/>
<sequence>MNQYRIKEIHLYDHGELESITPFKDRKIPTVMTIAGSDSSGGAGIEADIKTITTHKCYALTNIVTLTAQNTKGVSDVTKIPGKMTSSILEKNFSDIYIDSIKTGILTEESIPILKSALDKYHFQGNLVVDPVMVSTSGYDFVNNKILTILTRYLAPYTTVITPNLIEAKAIINTLSGRIQYNEACLETLEDVFTICTQIHELTNIKNILVKGGHQRWKDDAKLLTDVLYISEKETYYVFYSDMLASLSTHGTGCTLASAIASNLAHGLSLINAVANSITYVQNGIKTAPNIGSGHGPLNHLQNTRQYNYEVLANDEKYVLPFKEGQAVQYMCNHPEISPFWEKYILHPFMRKVGDFSLPLENFTKFVEQNVIYLSNYSHVIMYMAAKDSWKEDLCAVADKLKTMAQEISKYTMILKRLGYSDKEIGNLKASEECQEYVDALLDVAKDAGDVLDIAVSLTPCFYGYLAACANIDHFQKEGDSCGDEMKKELYGDWLKENQSEWYSSAWIRGESELNAKFRTNCLSDAKLTRAIYLFKKFTIMEINFLDSFL</sequence>
<dbReference type="GO" id="GO:0005829">
    <property type="term" value="C:cytosol"/>
    <property type="evidence" value="ECO:0007669"/>
    <property type="project" value="TreeGrafter"/>
</dbReference>
<dbReference type="Proteomes" id="UP000186136">
    <property type="component" value="Unassembled WGS sequence"/>
</dbReference>
<organism evidence="3 4">
    <name type="scientific">Pichia membranifaciens</name>
    <dbReference type="NCBI Taxonomy" id="4926"/>
    <lineage>
        <taxon>Eukaryota</taxon>
        <taxon>Fungi</taxon>
        <taxon>Dikarya</taxon>
        <taxon>Ascomycota</taxon>
        <taxon>Saccharomycotina</taxon>
        <taxon>Pichiomycetes</taxon>
        <taxon>Pichiales</taxon>
        <taxon>Pichiaceae</taxon>
        <taxon>Pichia</taxon>
    </lineage>
</organism>
<dbReference type="PANTHER" id="PTHR20858">
    <property type="entry name" value="PHOSPHOMETHYLPYRIMIDINE KINASE"/>
    <property type="match status" value="1"/>
</dbReference>
<dbReference type="Gene3D" id="1.20.910.10">
    <property type="entry name" value="Heme oxygenase-like"/>
    <property type="match status" value="1"/>
</dbReference>
<dbReference type="InterPro" id="IPR004399">
    <property type="entry name" value="HMP/HMP-P_kinase_dom"/>
</dbReference>
<dbReference type="SUPFAM" id="SSF53613">
    <property type="entry name" value="Ribokinase-like"/>
    <property type="match status" value="1"/>
</dbReference>
<dbReference type="InterPro" id="IPR004305">
    <property type="entry name" value="Thiaminase-2/PQQC"/>
</dbReference>
<reference evidence="3 4" key="1">
    <citation type="submission" date="2016-08" db="EMBL/GenBank/DDBJ databases">
        <title>Whole genome shotgun sequence of Pichia membranifaciens KS47-1.</title>
        <authorList>
            <person name="Konishi M."/>
            <person name="Ishida M."/>
            <person name="Arakawa T."/>
            <person name="Kato Y."/>
            <person name="Horiuchi J."/>
        </authorList>
    </citation>
    <scope>NUCLEOTIDE SEQUENCE [LARGE SCALE GENOMIC DNA]</scope>
    <source>
        <strain evidence="3 4">KS47-1</strain>
    </source>
</reference>
<evidence type="ECO:0000259" key="2">
    <source>
        <dbReference type="Pfam" id="PF08543"/>
    </source>
</evidence>
<dbReference type="GO" id="GO:0008972">
    <property type="term" value="F:phosphomethylpyrimidine kinase activity"/>
    <property type="evidence" value="ECO:0007669"/>
    <property type="project" value="InterPro"/>
</dbReference>
<evidence type="ECO:0000313" key="4">
    <source>
        <dbReference type="Proteomes" id="UP000186136"/>
    </source>
</evidence>
<dbReference type="GO" id="GO:0009228">
    <property type="term" value="P:thiamine biosynthetic process"/>
    <property type="evidence" value="ECO:0007669"/>
    <property type="project" value="InterPro"/>
</dbReference>
<feature type="domain" description="Pyridoxamine kinase/Phosphomethylpyrimidine kinase" evidence="2">
    <location>
        <begin position="38"/>
        <end position="299"/>
    </location>
</feature>
<dbReference type="GO" id="GO:0008902">
    <property type="term" value="F:hydroxymethylpyrimidine kinase activity"/>
    <property type="evidence" value="ECO:0007669"/>
    <property type="project" value="TreeGrafter"/>
</dbReference>
<protein>
    <recommendedName>
        <fullName evidence="5">Pyridoxamine kinase/Phosphomethylpyrimidine kinase domain-containing protein</fullName>
    </recommendedName>
</protein>
<dbReference type="InterPro" id="IPR013749">
    <property type="entry name" value="PM/HMP-P_kinase-1"/>
</dbReference>
<comment type="caution">
    <text evidence="3">The sequence shown here is derived from an EMBL/GenBank/DDBJ whole genome shotgun (WGS) entry which is preliminary data.</text>
</comment>
<dbReference type="AlphaFoldDB" id="A0A1Q2YH44"/>
<dbReference type="PANTHER" id="PTHR20858:SF17">
    <property type="entry name" value="HYDROXYMETHYLPYRIMIDINE_PHOSPHOMETHYLPYRIMIDINE KINASE THI20-RELATED"/>
    <property type="match status" value="1"/>
</dbReference>
<dbReference type="Pfam" id="PF08543">
    <property type="entry name" value="Phos_pyr_kin"/>
    <property type="match status" value="1"/>
</dbReference>
<evidence type="ECO:0000259" key="1">
    <source>
        <dbReference type="Pfam" id="PF03070"/>
    </source>
</evidence>
<gene>
    <name evidence="3" type="ORF">PMKS-002374</name>
</gene>
<dbReference type="InterPro" id="IPR029056">
    <property type="entry name" value="Ribokinase-like"/>
</dbReference>
<dbReference type="EMBL" id="BDGI01000090">
    <property type="protein sequence ID" value="GAV28896.1"/>
    <property type="molecule type" value="Genomic_DNA"/>
</dbReference>
<name>A0A1Q2YH44_9ASCO</name>
<dbReference type="Gene3D" id="3.40.1190.20">
    <property type="match status" value="1"/>
</dbReference>
<dbReference type="CDD" id="cd01169">
    <property type="entry name" value="HMPP_kinase"/>
    <property type="match status" value="1"/>
</dbReference>
<evidence type="ECO:0008006" key="5">
    <source>
        <dbReference type="Google" id="ProtNLM"/>
    </source>
</evidence>
<feature type="domain" description="Thiaminase-2/PQQC" evidence="1">
    <location>
        <begin position="334"/>
        <end position="548"/>
    </location>
</feature>
<keyword evidence="4" id="KW-1185">Reference proteome</keyword>
<dbReference type="OrthoDB" id="10028886at2759"/>
<dbReference type="Pfam" id="PF03070">
    <property type="entry name" value="TENA_THI-4"/>
    <property type="match status" value="1"/>
</dbReference>
<dbReference type="InterPro" id="IPR016084">
    <property type="entry name" value="Haem_Oase-like_multi-hlx"/>
</dbReference>
<accession>A0A1Q2YH44</accession>
<dbReference type="SUPFAM" id="SSF48613">
    <property type="entry name" value="Heme oxygenase-like"/>
    <property type="match status" value="1"/>
</dbReference>
<dbReference type="NCBIfam" id="TIGR00097">
    <property type="entry name" value="HMP-P_kinase"/>
    <property type="match status" value="1"/>
</dbReference>
<evidence type="ECO:0000313" key="3">
    <source>
        <dbReference type="EMBL" id="GAV28896.1"/>
    </source>
</evidence>
<dbReference type="CDD" id="cd19367">
    <property type="entry name" value="TenA_C_ScTHI20-like"/>
    <property type="match status" value="1"/>
</dbReference>